<feature type="region of interest" description="Disordered" evidence="1">
    <location>
        <begin position="109"/>
        <end position="144"/>
    </location>
</feature>
<feature type="compositionally biased region" description="Basic residues" evidence="1">
    <location>
        <begin position="1"/>
        <end position="19"/>
    </location>
</feature>
<accession>A0A1C7M2G3</accession>
<evidence type="ECO:0000256" key="1">
    <source>
        <dbReference type="SAM" id="MobiDB-lite"/>
    </source>
</evidence>
<evidence type="ECO:0000313" key="3">
    <source>
        <dbReference type="Proteomes" id="UP000092993"/>
    </source>
</evidence>
<feature type="compositionally biased region" description="Basic and acidic residues" evidence="1">
    <location>
        <begin position="68"/>
        <end position="80"/>
    </location>
</feature>
<proteinExistence type="predicted"/>
<dbReference type="AlphaFoldDB" id="A0A1C7M2G3"/>
<sequence length="144" mass="16259">MASRPHPLRPHPTLHRSRRAPGQLSSTAFDSRARARLPRPRPPARHPARVRVRGPGSPATALCRAPRPRTDPAHVTSRWDRQSDGLQPFFFRYIHGSVTHIYCFVTPPPPWGLRSRSNASPDRSQRPKRDGPAVQARETVNPRP</sequence>
<name>A0A1C7M2G3_GRIFR</name>
<keyword evidence="3" id="KW-1185">Reference proteome</keyword>
<protein>
    <submittedName>
        <fullName evidence="2">Uncharacterized protein</fullName>
    </submittedName>
</protein>
<gene>
    <name evidence="2" type="ORF">A0H81_08472</name>
</gene>
<comment type="caution">
    <text evidence="2">The sequence shown here is derived from an EMBL/GenBank/DDBJ whole genome shotgun (WGS) entry which is preliminary data.</text>
</comment>
<reference evidence="2 3" key="1">
    <citation type="submission" date="2016-03" db="EMBL/GenBank/DDBJ databases">
        <title>Whole genome sequencing of Grifola frondosa 9006-11.</title>
        <authorList>
            <person name="Min B."/>
            <person name="Park H."/>
            <person name="Kim J.-G."/>
            <person name="Cho H."/>
            <person name="Oh Y.-L."/>
            <person name="Kong W.-S."/>
            <person name="Choi I.-G."/>
        </authorList>
    </citation>
    <scope>NUCLEOTIDE SEQUENCE [LARGE SCALE GENOMIC DNA]</scope>
    <source>
        <strain evidence="2 3">9006-11</strain>
    </source>
</reference>
<organism evidence="2 3">
    <name type="scientific">Grifola frondosa</name>
    <name type="common">Maitake</name>
    <name type="synonym">Polyporus frondosus</name>
    <dbReference type="NCBI Taxonomy" id="5627"/>
    <lineage>
        <taxon>Eukaryota</taxon>
        <taxon>Fungi</taxon>
        <taxon>Dikarya</taxon>
        <taxon>Basidiomycota</taxon>
        <taxon>Agaricomycotina</taxon>
        <taxon>Agaricomycetes</taxon>
        <taxon>Polyporales</taxon>
        <taxon>Grifolaceae</taxon>
        <taxon>Grifola</taxon>
    </lineage>
</organism>
<dbReference type="Proteomes" id="UP000092993">
    <property type="component" value="Unassembled WGS sequence"/>
</dbReference>
<dbReference type="EMBL" id="LUGG01000011">
    <property type="protein sequence ID" value="OBZ71131.1"/>
    <property type="molecule type" value="Genomic_DNA"/>
</dbReference>
<feature type="compositionally biased region" description="Basic residues" evidence="1">
    <location>
        <begin position="34"/>
        <end position="52"/>
    </location>
</feature>
<evidence type="ECO:0000313" key="2">
    <source>
        <dbReference type="EMBL" id="OBZ71131.1"/>
    </source>
</evidence>
<feature type="region of interest" description="Disordered" evidence="1">
    <location>
        <begin position="1"/>
        <end position="80"/>
    </location>
</feature>